<accession>F8FHE1</accession>
<dbReference type="GO" id="GO:0047617">
    <property type="term" value="F:fatty acyl-CoA hydrolase activity"/>
    <property type="evidence" value="ECO:0007669"/>
    <property type="project" value="TreeGrafter"/>
</dbReference>
<dbReference type="AlphaFoldDB" id="F8FHE1"/>
<dbReference type="NCBIfam" id="TIGR00051">
    <property type="entry name" value="YbgC/FadM family acyl-CoA thioesterase"/>
    <property type="match status" value="1"/>
</dbReference>
<dbReference type="Proteomes" id="UP000006620">
    <property type="component" value="Chromosome"/>
</dbReference>
<dbReference type="Pfam" id="PF13279">
    <property type="entry name" value="4HBT_2"/>
    <property type="match status" value="1"/>
</dbReference>
<dbReference type="PANTHER" id="PTHR31793:SF27">
    <property type="entry name" value="NOVEL THIOESTERASE SUPERFAMILY DOMAIN AND SAPOSIN A-TYPE DOMAIN CONTAINING PROTEIN (0610012H03RIK)"/>
    <property type="match status" value="1"/>
</dbReference>
<evidence type="ECO:0000256" key="2">
    <source>
        <dbReference type="ARBA" id="ARBA00022801"/>
    </source>
</evidence>
<gene>
    <name evidence="3" type="ordered locus">KNP414_01278</name>
</gene>
<proteinExistence type="inferred from homology"/>
<dbReference type="InterPro" id="IPR050563">
    <property type="entry name" value="4-hydroxybenzoyl-CoA_TE"/>
</dbReference>
<dbReference type="InterPro" id="IPR008272">
    <property type="entry name" value="HB-CoA_thioesterase_AS"/>
</dbReference>
<organism evidence="3 4">
    <name type="scientific">Paenibacillus mucilaginosus (strain KNP414)</name>
    <dbReference type="NCBI Taxonomy" id="1036673"/>
    <lineage>
        <taxon>Bacteria</taxon>
        <taxon>Bacillati</taxon>
        <taxon>Bacillota</taxon>
        <taxon>Bacilli</taxon>
        <taxon>Bacillales</taxon>
        <taxon>Paenibacillaceae</taxon>
        <taxon>Paenibacillus</taxon>
    </lineage>
</organism>
<name>F8FHE1_PAEMK</name>
<dbReference type="PIRSF" id="PIRSF003230">
    <property type="entry name" value="YbgC"/>
    <property type="match status" value="1"/>
</dbReference>
<reference evidence="3 4" key="2">
    <citation type="journal article" date="2013" name="Genome Announc.">
        <title>Genome Sequence of Growth-Improving Paenibacillus mucilaginosus Strain KNP414.</title>
        <authorList>
            <person name="Lu J.J."/>
            <person name="Wang J.F."/>
            <person name="Hu X.F."/>
        </authorList>
    </citation>
    <scope>NUCLEOTIDE SEQUENCE [LARGE SCALE GENOMIC DNA]</scope>
    <source>
        <strain evidence="3 4">KNP414</strain>
    </source>
</reference>
<dbReference type="CDD" id="cd00586">
    <property type="entry name" value="4HBT"/>
    <property type="match status" value="1"/>
</dbReference>
<dbReference type="SUPFAM" id="SSF54637">
    <property type="entry name" value="Thioesterase/thiol ester dehydrase-isomerase"/>
    <property type="match status" value="1"/>
</dbReference>
<evidence type="ECO:0000256" key="1">
    <source>
        <dbReference type="ARBA" id="ARBA00005953"/>
    </source>
</evidence>
<evidence type="ECO:0000313" key="4">
    <source>
        <dbReference type="Proteomes" id="UP000006620"/>
    </source>
</evidence>
<dbReference type="InterPro" id="IPR029069">
    <property type="entry name" value="HotDog_dom_sf"/>
</dbReference>
<protein>
    <submittedName>
        <fullName evidence="3">Thioesterase superfamily protein</fullName>
    </submittedName>
</protein>
<dbReference type="PROSITE" id="PS01328">
    <property type="entry name" value="4HBCOA_THIOESTERASE"/>
    <property type="match status" value="1"/>
</dbReference>
<evidence type="ECO:0000313" key="3">
    <source>
        <dbReference type="EMBL" id="AEI39843.1"/>
    </source>
</evidence>
<dbReference type="PANTHER" id="PTHR31793">
    <property type="entry name" value="4-HYDROXYBENZOYL-COA THIOESTERASE FAMILY MEMBER"/>
    <property type="match status" value="1"/>
</dbReference>
<dbReference type="HOGENOM" id="CLU_101141_3_3_9"/>
<sequence length="152" mass="18128">MRKKVMKVERDQAQAARWFTHEVRVRYEETDQMGVVYHANYLTWFEIGRTEMIRSLGMPYQTLEARGLLLPLTEAEMKFRLPARYDDWVTIRVRVSEFSNLRLTFDCEILRGEDLLVTGRTKHVWLNRDWRPTRIDKEAPDLYALIKASSDC</sequence>
<dbReference type="InterPro" id="IPR006684">
    <property type="entry name" value="YbgC/YbaW"/>
</dbReference>
<comment type="similarity">
    <text evidence="1">Belongs to the 4-hydroxybenzoyl-CoA thioesterase family.</text>
</comment>
<dbReference type="EMBL" id="CP002869">
    <property type="protein sequence ID" value="AEI39843.1"/>
    <property type="molecule type" value="Genomic_DNA"/>
</dbReference>
<dbReference type="KEGG" id="pms:KNP414_01278"/>
<dbReference type="Gene3D" id="3.10.129.10">
    <property type="entry name" value="Hotdog Thioesterase"/>
    <property type="match status" value="1"/>
</dbReference>
<keyword evidence="2" id="KW-0378">Hydrolase</keyword>
<reference evidence="4" key="1">
    <citation type="submission" date="2011-06" db="EMBL/GenBank/DDBJ databases">
        <title>Complete genome sequence of Paenibacillus mucilaginosus KNP414.</title>
        <authorList>
            <person name="Wang J."/>
            <person name="Hu S."/>
            <person name="Hu X."/>
            <person name="Zhang B."/>
            <person name="Dong D."/>
            <person name="Zhang S."/>
            <person name="Zhao K."/>
            <person name="Wu D."/>
        </authorList>
    </citation>
    <scope>NUCLEOTIDE SEQUENCE [LARGE SCALE GENOMIC DNA]</scope>
    <source>
        <strain evidence="4">KNP414</strain>
    </source>
</reference>
<dbReference type="PATRIC" id="fig|1036673.3.peg.1112"/>